<accession>A0A839XLK5</accession>
<evidence type="ECO:0000259" key="1">
    <source>
        <dbReference type="Pfam" id="PF21805"/>
    </source>
</evidence>
<reference evidence="2 3" key="1">
    <citation type="submission" date="2020-08" db="EMBL/GenBank/DDBJ databases">
        <title>Sequencing the genomes of 1000 actinobacteria strains.</title>
        <authorList>
            <person name="Klenk H.-P."/>
        </authorList>
    </citation>
    <scope>NUCLEOTIDE SEQUENCE [LARGE SCALE GENOMIC DNA]</scope>
    <source>
        <strain evidence="2 3">DSM 45267</strain>
    </source>
</reference>
<protein>
    <recommendedName>
        <fullName evidence="1">Imm-5-like domain-containing protein</fullName>
    </recommendedName>
</protein>
<keyword evidence="3" id="KW-1185">Reference proteome</keyword>
<evidence type="ECO:0000313" key="3">
    <source>
        <dbReference type="Proteomes" id="UP000564573"/>
    </source>
</evidence>
<dbReference type="Pfam" id="PF21805">
    <property type="entry name" value="Imm5_like"/>
    <property type="match status" value="1"/>
</dbReference>
<name>A0A839XLK5_9PSEU</name>
<proteinExistence type="predicted"/>
<dbReference type="RefSeq" id="WP_183780974.1">
    <property type="nucleotide sequence ID" value="NZ_JACIBS010000001.1"/>
</dbReference>
<dbReference type="Proteomes" id="UP000564573">
    <property type="component" value="Unassembled WGS sequence"/>
</dbReference>
<gene>
    <name evidence="2" type="ORF">FB384_001613</name>
</gene>
<dbReference type="EMBL" id="JACIBS010000001">
    <property type="protein sequence ID" value="MBB3662709.1"/>
    <property type="molecule type" value="Genomic_DNA"/>
</dbReference>
<evidence type="ECO:0000313" key="2">
    <source>
        <dbReference type="EMBL" id="MBB3662709.1"/>
    </source>
</evidence>
<dbReference type="AlphaFoldDB" id="A0A839XLK5"/>
<organism evidence="2 3">
    <name type="scientific">Prauserella sediminis</name>
    <dbReference type="NCBI Taxonomy" id="577680"/>
    <lineage>
        <taxon>Bacteria</taxon>
        <taxon>Bacillati</taxon>
        <taxon>Actinomycetota</taxon>
        <taxon>Actinomycetes</taxon>
        <taxon>Pseudonocardiales</taxon>
        <taxon>Pseudonocardiaceae</taxon>
        <taxon>Prauserella</taxon>
        <taxon>Prauserella salsuginis group</taxon>
    </lineage>
</organism>
<dbReference type="InterPro" id="IPR048667">
    <property type="entry name" value="Imm5-like"/>
</dbReference>
<comment type="caution">
    <text evidence="2">The sequence shown here is derived from an EMBL/GenBank/DDBJ whole genome shotgun (WGS) entry which is preliminary data.</text>
</comment>
<sequence>MSIEVTLDEIRAVAAFAVGCAEPAVALFERVRPQDPRARDALDVTRTFAEGGRRSKAIRDAAWAAWRAYQETRDAGLTAASEAARSAHTAASAAYLHPLPKATQVRHILGAAAHAARACELEAGGDADVAVEQLERARRLATPAVIDVLRRYPVAPAGGSRPGELLRTLDTTLRGRA</sequence>
<feature type="domain" description="Imm-5-like" evidence="1">
    <location>
        <begin position="11"/>
        <end position="139"/>
    </location>
</feature>